<dbReference type="Proteomes" id="UP000294737">
    <property type="component" value="Unassembled WGS sequence"/>
</dbReference>
<dbReference type="AlphaFoldDB" id="A0A4R6GJ78"/>
<protein>
    <submittedName>
        <fullName evidence="2">Uncharacterized protein</fullName>
    </submittedName>
</protein>
<dbReference type="OrthoDB" id="8780215at2"/>
<reference evidence="2 3" key="1">
    <citation type="submission" date="2019-03" db="EMBL/GenBank/DDBJ databases">
        <title>Genomic Encyclopedia of Type Strains, Phase IV (KMG-IV): sequencing the most valuable type-strain genomes for metagenomic binning, comparative biology and taxonomic classification.</title>
        <authorList>
            <person name="Goeker M."/>
        </authorList>
    </citation>
    <scope>NUCLEOTIDE SEQUENCE [LARGE SCALE GENOMIC DNA]</scope>
    <source>
        <strain evidence="2 3">DSM 18555</strain>
    </source>
</reference>
<gene>
    <name evidence="2" type="ORF">EV677_1037</name>
</gene>
<comment type="caution">
    <text evidence="2">The sequence shown here is derived from an EMBL/GenBank/DDBJ whole genome shotgun (WGS) entry which is preliminary data.</text>
</comment>
<evidence type="ECO:0000256" key="1">
    <source>
        <dbReference type="SAM" id="MobiDB-lite"/>
    </source>
</evidence>
<sequence length="64" mass="7106">MYSNHDEINNPNFLTHVRRIPDASKMQAGEQDSNDDVSTELAEDADPAHITTIPFSTTKVGSFQ</sequence>
<feature type="region of interest" description="Disordered" evidence="1">
    <location>
        <begin position="1"/>
        <end position="47"/>
    </location>
</feature>
<evidence type="ECO:0000313" key="2">
    <source>
        <dbReference type="EMBL" id="TDN94490.1"/>
    </source>
</evidence>
<name>A0A4R6GJ78_9BURK</name>
<accession>A0A4R6GJ78</accession>
<dbReference type="RefSeq" id="WP_133467267.1">
    <property type="nucleotide sequence ID" value="NZ_PTLZ01000001.1"/>
</dbReference>
<feature type="compositionally biased region" description="Acidic residues" evidence="1">
    <location>
        <begin position="32"/>
        <end position="45"/>
    </location>
</feature>
<proteinExistence type="predicted"/>
<organism evidence="2 3">
    <name type="scientific">Herminiimonas fonticola</name>
    <dbReference type="NCBI Taxonomy" id="303380"/>
    <lineage>
        <taxon>Bacteria</taxon>
        <taxon>Pseudomonadati</taxon>
        <taxon>Pseudomonadota</taxon>
        <taxon>Betaproteobacteria</taxon>
        <taxon>Burkholderiales</taxon>
        <taxon>Oxalobacteraceae</taxon>
        <taxon>Herminiimonas</taxon>
    </lineage>
</organism>
<evidence type="ECO:0000313" key="3">
    <source>
        <dbReference type="Proteomes" id="UP000294737"/>
    </source>
</evidence>
<keyword evidence="3" id="KW-1185">Reference proteome</keyword>
<dbReference type="EMBL" id="SNWF01000004">
    <property type="protein sequence ID" value="TDN94490.1"/>
    <property type="molecule type" value="Genomic_DNA"/>
</dbReference>